<gene>
    <name evidence="2" type="ORF">EDD18DRAFT_1113410</name>
</gene>
<dbReference type="AlphaFoldDB" id="A0AA39PBH2"/>
<name>A0AA39PBH2_9AGAR</name>
<evidence type="ECO:0000313" key="3">
    <source>
        <dbReference type="Proteomes" id="UP001175228"/>
    </source>
</evidence>
<feature type="region of interest" description="Disordered" evidence="1">
    <location>
        <begin position="72"/>
        <end position="93"/>
    </location>
</feature>
<comment type="caution">
    <text evidence="2">The sequence shown here is derived from an EMBL/GenBank/DDBJ whole genome shotgun (WGS) entry which is preliminary data.</text>
</comment>
<dbReference type="EMBL" id="JAUEPU010000079">
    <property type="protein sequence ID" value="KAK0480969.1"/>
    <property type="molecule type" value="Genomic_DNA"/>
</dbReference>
<accession>A0AA39PBH2</accession>
<sequence length="204" mass="23025">MSRRQCYTIERYQCLPNGKVERVSAKQPIQTPARQATLSGTTTRRLQHVEISTLADDSIVHQHKQHNIDVERNYGSQTKKTALDGGQRPEGKLGYQPNPVFPPDFDFAEAANLTDQLLQQVRPRRKKRTINVGVRFLQKQLIADMSFRMNHFIDGSEKLTAILWSSCTSKHGLVQRYAGAVSKTSQQFFAVAHASTGEIFARNA</sequence>
<evidence type="ECO:0000256" key="1">
    <source>
        <dbReference type="SAM" id="MobiDB-lite"/>
    </source>
</evidence>
<keyword evidence="3" id="KW-1185">Reference proteome</keyword>
<protein>
    <submittedName>
        <fullName evidence="2">Uncharacterized protein</fullName>
    </submittedName>
</protein>
<dbReference type="Proteomes" id="UP001175228">
    <property type="component" value="Unassembled WGS sequence"/>
</dbReference>
<reference evidence="2" key="1">
    <citation type="submission" date="2023-06" db="EMBL/GenBank/DDBJ databases">
        <authorList>
            <consortium name="Lawrence Berkeley National Laboratory"/>
            <person name="Ahrendt S."/>
            <person name="Sahu N."/>
            <person name="Indic B."/>
            <person name="Wong-Bajracharya J."/>
            <person name="Merenyi Z."/>
            <person name="Ke H.-M."/>
            <person name="Monk M."/>
            <person name="Kocsube S."/>
            <person name="Drula E."/>
            <person name="Lipzen A."/>
            <person name="Balint B."/>
            <person name="Henrissat B."/>
            <person name="Andreopoulos B."/>
            <person name="Martin F.M."/>
            <person name="Harder C.B."/>
            <person name="Rigling D."/>
            <person name="Ford K.L."/>
            <person name="Foster G.D."/>
            <person name="Pangilinan J."/>
            <person name="Papanicolaou A."/>
            <person name="Barry K."/>
            <person name="LaButti K."/>
            <person name="Viragh M."/>
            <person name="Koriabine M."/>
            <person name="Yan M."/>
            <person name="Riley R."/>
            <person name="Champramary S."/>
            <person name="Plett K.L."/>
            <person name="Tsai I.J."/>
            <person name="Slot J."/>
            <person name="Sipos G."/>
            <person name="Plett J."/>
            <person name="Nagy L.G."/>
            <person name="Grigoriev I.V."/>
        </authorList>
    </citation>
    <scope>NUCLEOTIDE SEQUENCE</scope>
    <source>
        <strain evidence="2">HWK02</strain>
    </source>
</reference>
<proteinExistence type="predicted"/>
<organism evidence="2 3">
    <name type="scientific">Armillaria luteobubalina</name>
    <dbReference type="NCBI Taxonomy" id="153913"/>
    <lineage>
        <taxon>Eukaryota</taxon>
        <taxon>Fungi</taxon>
        <taxon>Dikarya</taxon>
        <taxon>Basidiomycota</taxon>
        <taxon>Agaricomycotina</taxon>
        <taxon>Agaricomycetes</taxon>
        <taxon>Agaricomycetidae</taxon>
        <taxon>Agaricales</taxon>
        <taxon>Marasmiineae</taxon>
        <taxon>Physalacriaceae</taxon>
        <taxon>Armillaria</taxon>
    </lineage>
</organism>
<evidence type="ECO:0000313" key="2">
    <source>
        <dbReference type="EMBL" id="KAK0480969.1"/>
    </source>
</evidence>